<dbReference type="Pfam" id="PF00106">
    <property type="entry name" value="adh_short"/>
    <property type="match status" value="1"/>
</dbReference>
<dbReference type="InterPro" id="IPR036291">
    <property type="entry name" value="NAD(P)-bd_dom_sf"/>
</dbReference>
<gene>
    <name evidence="2" type="ORF">B0I35DRAFT_471944</name>
</gene>
<dbReference type="Gene3D" id="3.40.50.720">
    <property type="entry name" value="NAD(P)-binding Rossmann-like Domain"/>
    <property type="match status" value="1"/>
</dbReference>
<name>A0A8K0SES9_9HYPO</name>
<proteinExistence type="predicted"/>
<dbReference type="AlphaFoldDB" id="A0A8K0SES9"/>
<sequence>MAIGLGHLIMGVRCQSSGEEAAGKLRKEFPSASIAVWVVDMALYTSVRAIAAKCAGLERIDLIMLNAGLIKSEFTVSPETQNEPTLQVNYLSTMLLAVLLLPILKAKKIAGATPVLSVIGSDLSYHTTIEFPWYKRTKLLQIMFVSKLAEYISPEHVIIHARMEQALLSRSVHVAASTYVDAVLAQGTDSHGSFVCDWTIKPYPPFWYSSEGKDFRSRLWDETMAELEFAGVLEIVESVEELHANRLSHRYA</sequence>
<dbReference type="OrthoDB" id="542013at2759"/>
<reference evidence="2" key="1">
    <citation type="journal article" date="2021" name="Nat. Commun.">
        <title>Genetic determinants of endophytism in the Arabidopsis root mycobiome.</title>
        <authorList>
            <person name="Mesny F."/>
            <person name="Miyauchi S."/>
            <person name="Thiergart T."/>
            <person name="Pickel B."/>
            <person name="Atanasova L."/>
            <person name="Karlsson M."/>
            <person name="Huettel B."/>
            <person name="Barry K.W."/>
            <person name="Haridas S."/>
            <person name="Chen C."/>
            <person name="Bauer D."/>
            <person name="Andreopoulos W."/>
            <person name="Pangilinan J."/>
            <person name="LaButti K."/>
            <person name="Riley R."/>
            <person name="Lipzen A."/>
            <person name="Clum A."/>
            <person name="Drula E."/>
            <person name="Henrissat B."/>
            <person name="Kohler A."/>
            <person name="Grigoriev I.V."/>
            <person name="Martin F.M."/>
            <person name="Hacquard S."/>
        </authorList>
    </citation>
    <scope>NUCLEOTIDE SEQUENCE</scope>
    <source>
        <strain evidence="2">MPI-CAGE-CH-0235</strain>
    </source>
</reference>
<dbReference type="PANTHER" id="PTHR43157:SF35">
    <property type="entry name" value="DEHYDROGENASE_REDUCTASE FAMILY PROTEIN, PUTATIVE-RELATED"/>
    <property type="match status" value="1"/>
</dbReference>
<dbReference type="SUPFAM" id="SSF51735">
    <property type="entry name" value="NAD(P)-binding Rossmann-fold domains"/>
    <property type="match status" value="1"/>
</dbReference>
<evidence type="ECO:0000313" key="2">
    <source>
        <dbReference type="EMBL" id="KAH7304465.1"/>
    </source>
</evidence>
<accession>A0A8K0SES9</accession>
<comment type="caution">
    <text evidence="2">The sequence shown here is derived from an EMBL/GenBank/DDBJ whole genome shotgun (WGS) entry which is preliminary data.</text>
</comment>
<keyword evidence="3" id="KW-1185">Reference proteome</keyword>
<protein>
    <submittedName>
        <fullName evidence="2">Uncharacterized protein</fullName>
    </submittedName>
</protein>
<dbReference type="GO" id="GO:0016491">
    <property type="term" value="F:oxidoreductase activity"/>
    <property type="evidence" value="ECO:0007669"/>
    <property type="project" value="UniProtKB-KW"/>
</dbReference>
<organism evidence="2 3">
    <name type="scientific">Stachybotrys elegans</name>
    <dbReference type="NCBI Taxonomy" id="80388"/>
    <lineage>
        <taxon>Eukaryota</taxon>
        <taxon>Fungi</taxon>
        <taxon>Dikarya</taxon>
        <taxon>Ascomycota</taxon>
        <taxon>Pezizomycotina</taxon>
        <taxon>Sordariomycetes</taxon>
        <taxon>Hypocreomycetidae</taxon>
        <taxon>Hypocreales</taxon>
        <taxon>Stachybotryaceae</taxon>
        <taxon>Stachybotrys</taxon>
    </lineage>
</organism>
<evidence type="ECO:0000313" key="3">
    <source>
        <dbReference type="Proteomes" id="UP000813444"/>
    </source>
</evidence>
<dbReference type="PANTHER" id="PTHR43157">
    <property type="entry name" value="PHOSPHATIDYLINOSITOL-GLYCAN BIOSYNTHESIS CLASS F PROTEIN-RELATED"/>
    <property type="match status" value="1"/>
</dbReference>
<evidence type="ECO:0000256" key="1">
    <source>
        <dbReference type="ARBA" id="ARBA00023002"/>
    </source>
</evidence>
<dbReference type="EMBL" id="JAGPNK010000023">
    <property type="protein sequence ID" value="KAH7304465.1"/>
    <property type="molecule type" value="Genomic_DNA"/>
</dbReference>
<keyword evidence="1" id="KW-0560">Oxidoreductase</keyword>
<dbReference type="InterPro" id="IPR002347">
    <property type="entry name" value="SDR_fam"/>
</dbReference>
<dbReference type="Proteomes" id="UP000813444">
    <property type="component" value="Unassembled WGS sequence"/>
</dbReference>